<feature type="domain" description="Glycosyltransferase 2-like" evidence="3">
    <location>
        <begin position="5"/>
        <end position="137"/>
    </location>
</feature>
<organism evidence="5 6">
    <name type="scientific">Paenibacillus pini JCM 16418</name>
    <dbReference type="NCBI Taxonomy" id="1236976"/>
    <lineage>
        <taxon>Bacteria</taxon>
        <taxon>Bacillati</taxon>
        <taxon>Bacillota</taxon>
        <taxon>Bacilli</taxon>
        <taxon>Bacillales</taxon>
        <taxon>Paenibacillaceae</taxon>
        <taxon>Paenibacillus</taxon>
    </lineage>
</organism>
<protein>
    <submittedName>
        <fullName evidence="5">Glycosyltransferase</fullName>
    </submittedName>
</protein>
<dbReference type="InterPro" id="IPR029044">
    <property type="entry name" value="Nucleotide-diphossugar_trans"/>
</dbReference>
<dbReference type="Pfam" id="PF02709">
    <property type="entry name" value="Glyco_transf_7C"/>
    <property type="match status" value="1"/>
</dbReference>
<dbReference type="RefSeq" id="WP_036650472.1">
    <property type="nucleotide sequence ID" value="NZ_BAVZ01000010.1"/>
</dbReference>
<dbReference type="SUPFAM" id="SSF53448">
    <property type="entry name" value="Nucleotide-diphospho-sugar transferases"/>
    <property type="match status" value="1"/>
</dbReference>
<dbReference type="InterPro" id="IPR001173">
    <property type="entry name" value="Glyco_trans_2-like"/>
</dbReference>
<dbReference type="PANTHER" id="PTHR22916">
    <property type="entry name" value="GLYCOSYLTRANSFERASE"/>
    <property type="match status" value="1"/>
</dbReference>
<dbReference type="GO" id="GO:0016740">
    <property type="term" value="F:transferase activity"/>
    <property type="evidence" value="ECO:0007669"/>
    <property type="project" value="UniProtKB-KW"/>
</dbReference>
<dbReference type="Proteomes" id="UP000019364">
    <property type="component" value="Unassembled WGS sequence"/>
</dbReference>
<dbReference type="AlphaFoldDB" id="W7Z4E5"/>
<evidence type="ECO:0000259" key="4">
    <source>
        <dbReference type="Pfam" id="PF02709"/>
    </source>
</evidence>
<keyword evidence="2 5" id="KW-0808">Transferase</keyword>
<dbReference type="STRING" id="1236976.JCM16418_3355"/>
<feature type="domain" description="Galactosyltransferase C-terminal" evidence="4">
    <location>
        <begin position="179"/>
        <end position="220"/>
    </location>
</feature>
<sequence length="436" mass="50761">MKIASIIIPVYNRHEQLERCLNSLIEQKEIMYEDFEIVIHDMSDNFINQEFVSHKKLSSACSITYIHNSKSGFNISNCRNIAANHAEGKYLTFIDVDLIVPNNFIESLLKRLNTISQENICLIHYIYGFNTLFGSEQADKLFQLEPGFEKFNCNSNDYLDIRDVIFSDQENKYSEIWVFGWSGLITYSKKYFVKLNGFDESFEGWGSEDTDLSYRMFKDDVVFIPTKEIYGVHIPHIQNISNKNESNFINRKALHKKFFDVRTELYMLTTGLFYQNYWNMIESITFDGLNPLYTDSFIKSINSMISEEKETLCIGLDSPSAISKLSFNHYLVMNSKMSERIYYSIGDAHIYESLGISTKFSDDYFDIVILFDSIRFFPKSMLALILQECSRISKKVIRVNTKTFDSYVFNSGVKNLLGNNEIDNSINGIEVYENEY</sequence>
<comment type="caution">
    <text evidence="5">The sequence shown here is derived from an EMBL/GenBank/DDBJ whole genome shotgun (WGS) entry which is preliminary data.</text>
</comment>
<dbReference type="Gene3D" id="3.90.550.10">
    <property type="entry name" value="Spore Coat Polysaccharide Biosynthesis Protein SpsA, Chain A"/>
    <property type="match status" value="1"/>
</dbReference>
<keyword evidence="6" id="KW-1185">Reference proteome</keyword>
<comment type="similarity">
    <text evidence="1">Belongs to the glycosyltransferase 2 family.</text>
</comment>
<dbReference type="InterPro" id="IPR027791">
    <property type="entry name" value="Galactosyl_T_C"/>
</dbReference>
<evidence type="ECO:0000256" key="1">
    <source>
        <dbReference type="ARBA" id="ARBA00006739"/>
    </source>
</evidence>
<evidence type="ECO:0000313" key="6">
    <source>
        <dbReference type="Proteomes" id="UP000019364"/>
    </source>
</evidence>
<evidence type="ECO:0000313" key="5">
    <source>
        <dbReference type="EMBL" id="GAF09234.1"/>
    </source>
</evidence>
<dbReference type="Pfam" id="PF00535">
    <property type="entry name" value="Glycos_transf_2"/>
    <property type="match status" value="1"/>
</dbReference>
<dbReference type="EMBL" id="BAVZ01000010">
    <property type="protein sequence ID" value="GAF09234.1"/>
    <property type="molecule type" value="Genomic_DNA"/>
</dbReference>
<dbReference type="PANTHER" id="PTHR22916:SF64">
    <property type="entry name" value="TRANSFERASE, PUTATIVE-RELATED"/>
    <property type="match status" value="1"/>
</dbReference>
<accession>W7Z4E5</accession>
<dbReference type="eggNOG" id="COG1216">
    <property type="taxonomic scope" value="Bacteria"/>
</dbReference>
<proteinExistence type="inferred from homology"/>
<reference evidence="5 6" key="1">
    <citation type="journal article" date="2014" name="Genome Announc.">
        <title>Draft Genome Sequence of Paenibacillus pini JCM 16418T, Isolated from the Rhizosphere of Pine Tree.</title>
        <authorList>
            <person name="Yuki M."/>
            <person name="Oshima K."/>
            <person name="Suda W."/>
            <person name="Oshida Y."/>
            <person name="Kitamura K."/>
            <person name="Iida Y."/>
            <person name="Hattori M."/>
            <person name="Ohkuma M."/>
        </authorList>
    </citation>
    <scope>NUCLEOTIDE SEQUENCE [LARGE SCALE GENOMIC DNA]</scope>
    <source>
        <strain evidence="5 6">JCM 16418</strain>
    </source>
</reference>
<evidence type="ECO:0000256" key="2">
    <source>
        <dbReference type="ARBA" id="ARBA00022679"/>
    </source>
</evidence>
<dbReference type="OrthoDB" id="9812302at2"/>
<gene>
    <name evidence="5" type="ORF">JCM16418_3355</name>
</gene>
<evidence type="ECO:0000259" key="3">
    <source>
        <dbReference type="Pfam" id="PF00535"/>
    </source>
</evidence>
<name>W7Z4E5_9BACL</name>